<feature type="transmembrane region" description="Helical" evidence="1">
    <location>
        <begin position="41"/>
        <end position="58"/>
    </location>
</feature>
<dbReference type="Proteomes" id="UP000738376">
    <property type="component" value="Unassembled WGS sequence"/>
</dbReference>
<comment type="caution">
    <text evidence="2">The sequence shown here is derived from an EMBL/GenBank/DDBJ whole genome shotgun (WGS) entry which is preliminary data.</text>
</comment>
<protein>
    <recommendedName>
        <fullName evidence="4">MFS transporter</fullName>
    </recommendedName>
</protein>
<evidence type="ECO:0000256" key="1">
    <source>
        <dbReference type="SAM" id="Phobius"/>
    </source>
</evidence>
<keyword evidence="1" id="KW-1133">Transmembrane helix</keyword>
<evidence type="ECO:0000313" key="2">
    <source>
        <dbReference type="EMBL" id="NMF57300.1"/>
    </source>
</evidence>
<dbReference type="RefSeq" id="WP_169362355.1">
    <property type="nucleotide sequence ID" value="NZ_JAAVJL010000001.1"/>
</dbReference>
<name>A0ABX1LQB6_9CYAN</name>
<accession>A0ABX1LQB6</accession>
<feature type="transmembrane region" description="Helical" evidence="1">
    <location>
        <begin position="7"/>
        <end position="29"/>
    </location>
</feature>
<keyword evidence="1" id="KW-0812">Transmembrane</keyword>
<evidence type="ECO:0008006" key="4">
    <source>
        <dbReference type="Google" id="ProtNLM"/>
    </source>
</evidence>
<gene>
    <name evidence="2" type="ORF">HC246_04510</name>
</gene>
<organism evidence="2 3">
    <name type="scientific">Pseudanabaena yagii GIHE-NHR1</name>
    <dbReference type="NCBI Taxonomy" id="2722753"/>
    <lineage>
        <taxon>Bacteria</taxon>
        <taxon>Bacillati</taxon>
        <taxon>Cyanobacteriota</taxon>
        <taxon>Cyanophyceae</taxon>
        <taxon>Pseudanabaenales</taxon>
        <taxon>Pseudanabaenaceae</taxon>
        <taxon>Pseudanabaena</taxon>
        <taxon>Pseudanabaena yagii</taxon>
    </lineage>
</organism>
<evidence type="ECO:0000313" key="3">
    <source>
        <dbReference type="Proteomes" id="UP000738376"/>
    </source>
</evidence>
<sequence>MSKQQLSFYGACVFAAFGIFFFVVGGWSIGLVVPQLIENANISQIKGLLCFIVAAILYSNT</sequence>
<reference evidence="2 3" key="1">
    <citation type="submission" date="2020-03" db="EMBL/GenBank/DDBJ databases">
        <title>Draft Genome Sequence of 2-Methylisoborneol Producing Pseudanabaena yagii Strain GIHE-NHR1 Isolated from North Han River in South Korea.</title>
        <authorList>
            <person name="Jeong J."/>
        </authorList>
    </citation>
    <scope>NUCLEOTIDE SEQUENCE [LARGE SCALE GENOMIC DNA]</scope>
    <source>
        <strain evidence="2 3">GIHE-NHR1</strain>
    </source>
</reference>
<keyword evidence="3" id="KW-1185">Reference proteome</keyword>
<proteinExistence type="predicted"/>
<dbReference type="EMBL" id="JAAVJL010000001">
    <property type="protein sequence ID" value="NMF57300.1"/>
    <property type="molecule type" value="Genomic_DNA"/>
</dbReference>
<keyword evidence="1" id="KW-0472">Membrane</keyword>